<dbReference type="PANTHER" id="PTHR33254:SF16">
    <property type="entry name" value="BLR3842 PROTEIN"/>
    <property type="match status" value="1"/>
</dbReference>
<dbReference type="EMBL" id="BAABFO010000004">
    <property type="protein sequence ID" value="GAA4326912.1"/>
    <property type="molecule type" value="Genomic_DNA"/>
</dbReference>
<evidence type="ECO:0000313" key="2">
    <source>
        <dbReference type="Proteomes" id="UP001501671"/>
    </source>
</evidence>
<reference evidence="2" key="1">
    <citation type="journal article" date="2019" name="Int. J. Syst. Evol. Microbiol.">
        <title>The Global Catalogue of Microorganisms (GCM) 10K type strain sequencing project: providing services to taxonomists for standard genome sequencing and annotation.</title>
        <authorList>
            <consortium name="The Broad Institute Genomics Platform"/>
            <consortium name="The Broad Institute Genome Sequencing Center for Infectious Disease"/>
            <person name="Wu L."/>
            <person name="Ma J."/>
        </authorList>
    </citation>
    <scope>NUCLEOTIDE SEQUENCE [LARGE SCALE GENOMIC DNA]</scope>
    <source>
        <strain evidence="2">JCM 17666</strain>
    </source>
</reference>
<organism evidence="1 2">
    <name type="scientific">Pigmentiphaga soli</name>
    <dbReference type="NCBI Taxonomy" id="1007095"/>
    <lineage>
        <taxon>Bacteria</taxon>
        <taxon>Pseudomonadati</taxon>
        <taxon>Pseudomonadota</taxon>
        <taxon>Betaproteobacteria</taxon>
        <taxon>Burkholderiales</taxon>
        <taxon>Alcaligenaceae</taxon>
        <taxon>Pigmentiphaga</taxon>
    </lineage>
</organism>
<evidence type="ECO:0008006" key="3">
    <source>
        <dbReference type="Google" id="ProtNLM"/>
    </source>
</evidence>
<accession>A0ABP8GM98</accession>
<evidence type="ECO:0000313" key="1">
    <source>
        <dbReference type="EMBL" id="GAA4326912.1"/>
    </source>
</evidence>
<name>A0ABP8GM98_9BURK</name>
<dbReference type="Pfam" id="PF03737">
    <property type="entry name" value="RraA-like"/>
    <property type="match status" value="1"/>
</dbReference>
<dbReference type="Gene3D" id="3.50.30.40">
    <property type="entry name" value="Ribonuclease E inhibitor RraA/RraA-like"/>
    <property type="match status" value="1"/>
</dbReference>
<dbReference type="Proteomes" id="UP001501671">
    <property type="component" value="Unassembled WGS sequence"/>
</dbReference>
<dbReference type="InterPro" id="IPR005493">
    <property type="entry name" value="RraA/RraA-like"/>
</dbReference>
<dbReference type="InterPro" id="IPR036704">
    <property type="entry name" value="RraA/RraA-like_sf"/>
</dbReference>
<dbReference type="SUPFAM" id="SSF89562">
    <property type="entry name" value="RraA-like"/>
    <property type="match status" value="1"/>
</dbReference>
<sequence>MSHQEWVSRLSRVSTALISDVLRTAGAPHQVLHHSIQKLVPGPMVVGPAFCVRGERILGGVPKRSSANPRFEMYRRVQAGAVVVVESGGYEDAVMFGDNIAHGFAVRQCAGIVTDGGIRDREAMAGLGMPVFGRFTTPLSSGGQWLMTELEVPLKLKGQSSSYVTVNPGDFIVADGDGVIVIPEACVQTVAEDAQQLADIEAEIGRRLATGQDPGEVFSAFDRAKHVRRVV</sequence>
<dbReference type="PANTHER" id="PTHR33254">
    <property type="entry name" value="4-HYDROXY-4-METHYL-2-OXOGLUTARATE ALDOLASE 3-RELATED"/>
    <property type="match status" value="1"/>
</dbReference>
<protein>
    <recommendedName>
        <fullName evidence="3">RraA family protein</fullName>
    </recommendedName>
</protein>
<comment type="caution">
    <text evidence="1">The sequence shown here is derived from an EMBL/GenBank/DDBJ whole genome shotgun (WGS) entry which is preliminary data.</text>
</comment>
<proteinExistence type="predicted"/>
<keyword evidence="2" id="KW-1185">Reference proteome</keyword>
<gene>
    <name evidence="1" type="ORF">GCM10023144_10970</name>
</gene>
<dbReference type="RefSeq" id="WP_345247153.1">
    <property type="nucleotide sequence ID" value="NZ_BAABFO010000004.1"/>
</dbReference>
<dbReference type="CDD" id="cd16841">
    <property type="entry name" value="RraA_family"/>
    <property type="match status" value="1"/>
</dbReference>